<dbReference type="InParanoid" id="G3I6Y9"/>
<feature type="region of interest" description="Disordered" evidence="1">
    <location>
        <begin position="38"/>
        <end position="63"/>
    </location>
</feature>
<dbReference type="AlphaFoldDB" id="G3I6Y9"/>
<dbReference type="EMBL" id="JH001398">
    <property type="protein sequence ID" value="EGW12771.1"/>
    <property type="molecule type" value="Genomic_DNA"/>
</dbReference>
<name>G3I6Y9_CRIGR</name>
<dbReference type="STRING" id="10029.G3I6Y9"/>
<gene>
    <name evidence="2" type="ORF">I79_019269</name>
</gene>
<evidence type="ECO:0000256" key="1">
    <source>
        <dbReference type="SAM" id="MobiDB-lite"/>
    </source>
</evidence>
<proteinExistence type="predicted"/>
<evidence type="ECO:0000313" key="3">
    <source>
        <dbReference type="Proteomes" id="UP000001075"/>
    </source>
</evidence>
<accession>G3I6Y9</accession>
<reference evidence="3" key="1">
    <citation type="journal article" date="2011" name="Nat. Biotechnol.">
        <title>The genomic sequence of the Chinese hamster ovary (CHO)-K1 cell line.</title>
        <authorList>
            <person name="Xu X."/>
            <person name="Nagarajan H."/>
            <person name="Lewis N.E."/>
            <person name="Pan S."/>
            <person name="Cai Z."/>
            <person name="Liu X."/>
            <person name="Chen W."/>
            <person name="Xie M."/>
            <person name="Wang W."/>
            <person name="Hammond S."/>
            <person name="Andersen M.R."/>
            <person name="Neff N."/>
            <person name="Passarelli B."/>
            <person name="Koh W."/>
            <person name="Fan H.C."/>
            <person name="Wang J."/>
            <person name="Gui Y."/>
            <person name="Lee K.H."/>
            <person name="Betenbaugh M.J."/>
            <person name="Quake S.R."/>
            <person name="Famili I."/>
            <person name="Palsson B.O."/>
            <person name="Wang J."/>
        </authorList>
    </citation>
    <scope>NUCLEOTIDE SEQUENCE [LARGE SCALE GENOMIC DNA]</scope>
    <source>
        <strain evidence="3">CHO K1 cell line</strain>
    </source>
</reference>
<dbReference type="Proteomes" id="UP000001075">
    <property type="component" value="Unassembled WGS sequence"/>
</dbReference>
<sequence length="76" mass="8019">MLAHLGSPSGILPAGSVSLFQESQGSLGKVHGVQLPAPFLVQGTGPSSSEPPEKERRRLKESFENYRRCGAAGRTA</sequence>
<feature type="compositionally biased region" description="Basic and acidic residues" evidence="1">
    <location>
        <begin position="51"/>
        <end position="63"/>
    </location>
</feature>
<organism evidence="2 3">
    <name type="scientific">Cricetulus griseus</name>
    <name type="common">Chinese hamster</name>
    <name type="synonym">Cricetulus barabensis griseus</name>
    <dbReference type="NCBI Taxonomy" id="10029"/>
    <lineage>
        <taxon>Eukaryota</taxon>
        <taxon>Metazoa</taxon>
        <taxon>Chordata</taxon>
        <taxon>Craniata</taxon>
        <taxon>Vertebrata</taxon>
        <taxon>Euteleostomi</taxon>
        <taxon>Mammalia</taxon>
        <taxon>Eutheria</taxon>
        <taxon>Euarchontoglires</taxon>
        <taxon>Glires</taxon>
        <taxon>Rodentia</taxon>
        <taxon>Myomorpha</taxon>
        <taxon>Muroidea</taxon>
        <taxon>Cricetidae</taxon>
        <taxon>Cricetinae</taxon>
        <taxon>Cricetulus</taxon>
    </lineage>
</organism>
<evidence type="ECO:0000313" key="2">
    <source>
        <dbReference type="EMBL" id="EGW12771.1"/>
    </source>
</evidence>
<protein>
    <submittedName>
        <fullName evidence="2">Caspase recruitment domain-containing protein 9</fullName>
    </submittedName>
</protein>